<evidence type="ECO:0000313" key="3">
    <source>
        <dbReference type="EMBL" id="TVT32748.1"/>
    </source>
</evidence>
<reference evidence="3 4" key="1">
    <citation type="submission" date="2019-07" db="EMBL/GenBank/DDBJ databases">
        <authorList>
            <person name="Duangmal K."/>
            <person name="Teo W.F.A."/>
        </authorList>
    </citation>
    <scope>NUCLEOTIDE SEQUENCE [LARGE SCALE GENOMIC DNA]</scope>
    <source>
        <strain evidence="3 4">TBRC 6029</strain>
    </source>
</reference>
<keyword evidence="4" id="KW-1185">Reference proteome</keyword>
<gene>
    <name evidence="3" type="primary">atzF</name>
    <name evidence="3" type="ORF">FNH05_27540</name>
</gene>
<keyword evidence="3" id="KW-0378">Hydrolase</keyword>
<dbReference type="Gene3D" id="3.90.1300.10">
    <property type="entry name" value="Amidase signature (AS) domain"/>
    <property type="match status" value="1"/>
</dbReference>
<dbReference type="GO" id="GO:0004039">
    <property type="term" value="F:allophanate hydrolase activity"/>
    <property type="evidence" value="ECO:0007669"/>
    <property type="project" value="UniProtKB-EC"/>
</dbReference>
<dbReference type="AlphaFoldDB" id="A0A558B8C5"/>
<sequence>MKAARDLDQPAFISLLAQDQVRELSKSTPDGPLAGVPFAVKDNIDVAGVPTTAACPALTTAAAEPAFAVRRLQEHGAVPIGKTNLDQFATGLVGTRSPYGACHSVASPGHVSGGSSSGSAVAVALGVVPFALGTDTAGSGRVPAAFNGLVGVKPSRGLVSTRGVLPACPSLDCVTTLTRTVADARVVLDALIGYDPADPYARPMPVAAPAGVARWMRVIAVPDGPMDLDPEHEAAWRAALAHAESVAHVVRVDVGPFLAAARLLYEAAFVAERLAAFGHLLGEDESVDPTVRRIVLGASRFSGADAFAGMHELARLRRRAEQAFLGADALLLPVTPGHPTLAAVATDPVGVNSRLGTFTNMANLLDLSAVAVPAGKRPDGLPFGVQLLAPAFADGPLLDLAARWTGEAAAEPAARTLLAVAGAHLTGQPRNADLVRLGGRLHSRARTGPGYRMYTVDGALPRPGLVRTGDGPSGGIELEVWDLPEPALGALLPTITEPLHLGPLTLDDGSTALGFVADRTCADPTRDITAHGGWRAYLATR</sequence>
<dbReference type="EMBL" id="VJWX01000367">
    <property type="protein sequence ID" value="TVT32748.1"/>
    <property type="molecule type" value="Genomic_DNA"/>
</dbReference>
<dbReference type="NCBIfam" id="TIGR02713">
    <property type="entry name" value="allophanate_hyd"/>
    <property type="match status" value="1"/>
</dbReference>
<dbReference type="OrthoDB" id="182039at2"/>
<dbReference type="Proteomes" id="UP000320011">
    <property type="component" value="Unassembled WGS sequence"/>
</dbReference>
<dbReference type="EC" id="3.5.1.54" evidence="3"/>
<dbReference type="InterPro" id="IPR000120">
    <property type="entry name" value="Amidase"/>
</dbReference>
<dbReference type="InterPro" id="IPR023631">
    <property type="entry name" value="Amidase_dom"/>
</dbReference>
<evidence type="ECO:0000313" key="4">
    <source>
        <dbReference type="Proteomes" id="UP000320011"/>
    </source>
</evidence>
<dbReference type="Pfam" id="PF01425">
    <property type="entry name" value="Amidase"/>
    <property type="match status" value="1"/>
</dbReference>
<evidence type="ECO:0000259" key="2">
    <source>
        <dbReference type="Pfam" id="PF21986"/>
    </source>
</evidence>
<dbReference type="Pfam" id="PF21986">
    <property type="entry name" value="AH_C"/>
    <property type="match status" value="1"/>
</dbReference>
<dbReference type="PANTHER" id="PTHR11895:SF169">
    <property type="entry name" value="GLUTAMYL-TRNA(GLN) AMIDOTRANSFERASE"/>
    <property type="match status" value="1"/>
</dbReference>
<dbReference type="InterPro" id="IPR030489">
    <property type="entry name" value="TR_Rrf2-type_CS"/>
</dbReference>
<protein>
    <submittedName>
        <fullName evidence="3">Allophanate hydrolase</fullName>
        <ecNumber evidence="3">3.5.1.54</ecNumber>
    </submittedName>
</protein>
<accession>A0A558B8C5</accession>
<organism evidence="3 4">
    <name type="scientific">Amycolatopsis rhizosphaerae</name>
    <dbReference type="NCBI Taxonomy" id="2053003"/>
    <lineage>
        <taxon>Bacteria</taxon>
        <taxon>Bacillati</taxon>
        <taxon>Actinomycetota</taxon>
        <taxon>Actinomycetes</taxon>
        <taxon>Pseudonocardiales</taxon>
        <taxon>Pseudonocardiaceae</taxon>
        <taxon>Amycolatopsis</taxon>
    </lineage>
</organism>
<comment type="caution">
    <text evidence="3">The sequence shown here is derived from an EMBL/GenBank/DDBJ whole genome shotgun (WGS) entry which is preliminary data.</text>
</comment>
<dbReference type="InterPro" id="IPR014085">
    <property type="entry name" value="Allophanate_hydrolase"/>
</dbReference>
<dbReference type="InterPro" id="IPR053844">
    <property type="entry name" value="AH_C"/>
</dbReference>
<dbReference type="InterPro" id="IPR036928">
    <property type="entry name" value="AS_sf"/>
</dbReference>
<name>A0A558B8C5_9PSEU</name>
<feature type="domain" description="Amidase" evidence="1">
    <location>
        <begin position="21"/>
        <end position="398"/>
    </location>
</feature>
<dbReference type="Gene3D" id="3.10.490.10">
    <property type="entry name" value="Gamma-glutamyl cyclotransferase-like"/>
    <property type="match status" value="1"/>
</dbReference>
<proteinExistence type="predicted"/>
<dbReference type="PROSITE" id="PS01332">
    <property type="entry name" value="HTH_RRF2_1"/>
    <property type="match status" value="1"/>
</dbReference>
<feature type="domain" description="Allophanate hydrolase C-terminal" evidence="2">
    <location>
        <begin position="417"/>
        <end position="539"/>
    </location>
</feature>
<dbReference type="Gene3D" id="1.20.58.1700">
    <property type="match status" value="1"/>
</dbReference>
<reference evidence="3 4" key="2">
    <citation type="submission" date="2019-08" db="EMBL/GenBank/DDBJ databases">
        <title>Amycolatopsis acidicola sp. nov., isolated from peat swamp forest soil.</title>
        <authorList>
            <person name="Srisuk N."/>
        </authorList>
    </citation>
    <scope>NUCLEOTIDE SEQUENCE [LARGE SCALE GENOMIC DNA]</scope>
    <source>
        <strain evidence="3 4">TBRC 6029</strain>
    </source>
</reference>
<dbReference type="PANTHER" id="PTHR11895">
    <property type="entry name" value="TRANSAMIDASE"/>
    <property type="match status" value="1"/>
</dbReference>
<dbReference type="SUPFAM" id="SSF75304">
    <property type="entry name" value="Amidase signature (AS) enzymes"/>
    <property type="match status" value="1"/>
</dbReference>
<evidence type="ECO:0000259" key="1">
    <source>
        <dbReference type="Pfam" id="PF01425"/>
    </source>
</evidence>
<dbReference type="NCBIfam" id="NF006043">
    <property type="entry name" value="PRK08186.1"/>
    <property type="match status" value="1"/>
</dbReference>